<dbReference type="InterPro" id="IPR013221">
    <property type="entry name" value="Mur_ligase_cen"/>
</dbReference>
<dbReference type="InterPro" id="IPR001645">
    <property type="entry name" value="Folylpolyglutamate_synth"/>
</dbReference>
<evidence type="ECO:0000256" key="19">
    <source>
        <dbReference type="ARBA" id="ARBA00049035"/>
    </source>
</evidence>
<evidence type="ECO:0000256" key="3">
    <source>
        <dbReference type="ARBA" id="ARBA00005150"/>
    </source>
</evidence>
<feature type="domain" description="Mur ligase C-terminal" evidence="21">
    <location>
        <begin position="274"/>
        <end position="393"/>
    </location>
</feature>
<comment type="pathway">
    <text evidence="3">Cofactor biosynthesis; tetrahydrofolylpolyglutamate biosynthesis.</text>
</comment>
<dbReference type="InterPro" id="IPR004101">
    <property type="entry name" value="Mur_ligase_C"/>
</dbReference>
<dbReference type="Proteomes" id="UP000257127">
    <property type="component" value="Unassembled WGS sequence"/>
</dbReference>
<dbReference type="InterPro" id="IPR036565">
    <property type="entry name" value="Mur-like_cat_sf"/>
</dbReference>
<name>A0A3E1F0T1_9FLAO</name>
<evidence type="ECO:0000256" key="10">
    <source>
        <dbReference type="ARBA" id="ARBA00022741"/>
    </source>
</evidence>
<evidence type="ECO:0000256" key="12">
    <source>
        <dbReference type="ARBA" id="ARBA00022842"/>
    </source>
</evidence>
<evidence type="ECO:0000256" key="18">
    <source>
        <dbReference type="ARBA" id="ARBA00047808"/>
    </source>
</evidence>
<evidence type="ECO:0000256" key="6">
    <source>
        <dbReference type="ARBA" id="ARBA00013025"/>
    </source>
</evidence>
<comment type="caution">
    <text evidence="23">The sequence shown here is derived from an EMBL/GenBank/DDBJ whole genome shotgun (WGS) entry which is preliminary data.</text>
</comment>
<evidence type="ECO:0000256" key="4">
    <source>
        <dbReference type="ARBA" id="ARBA00008276"/>
    </source>
</evidence>
<dbReference type="GO" id="GO:0004326">
    <property type="term" value="F:tetrahydrofolylpolyglutamate synthase activity"/>
    <property type="evidence" value="ECO:0007669"/>
    <property type="project" value="UniProtKB-EC"/>
</dbReference>
<evidence type="ECO:0000256" key="2">
    <source>
        <dbReference type="ARBA" id="ARBA00004799"/>
    </source>
</evidence>
<feature type="domain" description="Mur ligase central" evidence="22">
    <location>
        <begin position="54"/>
        <end position="240"/>
    </location>
</feature>
<comment type="catalytic activity">
    <reaction evidence="20">
        <text>7,8-dihydropteroate + L-glutamate + ATP = 7,8-dihydrofolate + ADP + phosphate + H(+)</text>
        <dbReference type="Rhea" id="RHEA:23584"/>
        <dbReference type="ChEBI" id="CHEBI:15378"/>
        <dbReference type="ChEBI" id="CHEBI:17839"/>
        <dbReference type="ChEBI" id="CHEBI:29985"/>
        <dbReference type="ChEBI" id="CHEBI:30616"/>
        <dbReference type="ChEBI" id="CHEBI:43474"/>
        <dbReference type="ChEBI" id="CHEBI:57451"/>
        <dbReference type="ChEBI" id="CHEBI:456216"/>
        <dbReference type="EC" id="6.3.2.12"/>
    </reaction>
</comment>
<comment type="catalytic activity">
    <reaction evidence="18">
        <text>10-formyltetrahydrofolyl-(gamma-L-Glu)(n) + L-glutamate + ATP = 10-formyltetrahydrofolyl-(gamma-L-Glu)(n+1) + ADP + phosphate + H(+)</text>
        <dbReference type="Rhea" id="RHEA:51904"/>
        <dbReference type="Rhea" id="RHEA-COMP:13088"/>
        <dbReference type="Rhea" id="RHEA-COMP:14300"/>
        <dbReference type="ChEBI" id="CHEBI:15378"/>
        <dbReference type="ChEBI" id="CHEBI:29985"/>
        <dbReference type="ChEBI" id="CHEBI:30616"/>
        <dbReference type="ChEBI" id="CHEBI:43474"/>
        <dbReference type="ChEBI" id="CHEBI:134413"/>
        <dbReference type="ChEBI" id="CHEBI:456216"/>
        <dbReference type="EC" id="6.3.2.17"/>
    </reaction>
</comment>
<dbReference type="SUPFAM" id="SSF53623">
    <property type="entry name" value="MurD-like peptide ligases, catalytic domain"/>
    <property type="match status" value="1"/>
</dbReference>
<dbReference type="InterPro" id="IPR036615">
    <property type="entry name" value="Mur_ligase_C_dom_sf"/>
</dbReference>
<dbReference type="Pfam" id="PF02875">
    <property type="entry name" value="Mur_ligase_C"/>
    <property type="match status" value="1"/>
</dbReference>
<comment type="catalytic activity">
    <reaction evidence="17">
        <text>(6S)-5,6,7,8-tetrahydrofolyl-(gamma-L-Glu)(n) + L-glutamate + ATP = (6S)-5,6,7,8-tetrahydrofolyl-(gamma-L-Glu)(n+1) + ADP + phosphate + H(+)</text>
        <dbReference type="Rhea" id="RHEA:10580"/>
        <dbReference type="Rhea" id="RHEA-COMP:14738"/>
        <dbReference type="Rhea" id="RHEA-COMP:14740"/>
        <dbReference type="ChEBI" id="CHEBI:15378"/>
        <dbReference type="ChEBI" id="CHEBI:29985"/>
        <dbReference type="ChEBI" id="CHEBI:30616"/>
        <dbReference type="ChEBI" id="CHEBI:43474"/>
        <dbReference type="ChEBI" id="CHEBI:141005"/>
        <dbReference type="ChEBI" id="CHEBI:456216"/>
        <dbReference type="EC" id="6.3.2.17"/>
    </reaction>
</comment>
<keyword evidence="11" id="KW-0067">ATP-binding</keyword>
<evidence type="ECO:0000313" key="24">
    <source>
        <dbReference type="Proteomes" id="UP000257127"/>
    </source>
</evidence>
<keyword evidence="13" id="KW-0289">Folate biosynthesis</keyword>
<keyword evidence="10" id="KW-0547">Nucleotide-binding</keyword>
<evidence type="ECO:0000256" key="17">
    <source>
        <dbReference type="ARBA" id="ARBA00047493"/>
    </source>
</evidence>
<keyword evidence="12" id="KW-0460">Magnesium</keyword>
<evidence type="ECO:0000256" key="1">
    <source>
        <dbReference type="ARBA" id="ARBA00002714"/>
    </source>
</evidence>
<evidence type="ECO:0000256" key="15">
    <source>
        <dbReference type="ARBA" id="ARBA00030592"/>
    </source>
</evidence>
<evidence type="ECO:0000256" key="14">
    <source>
        <dbReference type="ARBA" id="ARBA00030048"/>
    </source>
</evidence>
<dbReference type="Gene3D" id="3.90.190.20">
    <property type="entry name" value="Mur ligase, C-terminal domain"/>
    <property type="match status" value="1"/>
</dbReference>
<evidence type="ECO:0000256" key="7">
    <source>
        <dbReference type="ARBA" id="ARBA00019357"/>
    </source>
</evidence>
<dbReference type="Pfam" id="PF08245">
    <property type="entry name" value="Mur_ligase_M"/>
    <property type="match status" value="1"/>
</dbReference>
<gene>
    <name evidence="23" type="ORF">DXU93_00015</name>
</gene>
<dbReference type="PANTHER" id="PTHR11136">
    <property type="entry name" value="FOLYLPOLYGLUTAMATE SYNTHASE-RELATED"/>
    <property type="match status" value="1"/>
</dbReference>
<comment type="function">
    <text evidence="1">Functions in two distinct reactions of the de novo folate biosynthetic pathway. Catalyzes the addition of a glutamate residue to dihydropteroate (7,8-dihydropteroate or H2Pte) to form dihydrofolate (7,8-dihydrofolate monoglutamate or H2Pte-Glu). Also catalyzes successive additions of L-glutamate to tetrahydrofolate or 10-formyltetrahydrofolate or 5,10-methylenetetrahydrofolate, leading to folylpolyglutamate derivatives.</text>
</comment>
<dbReference type="GO" id="GO:0005737">
    <property type="term" value="C:cytoplasm"/>
    <property type="evidence" value="ECO:0007669"/>
    <property type="project" value="TreeGrafter"/>
</dbReference>
<evidence type="ECO:0000256" key="11">
    <source>
        <dbReference type="ARBA" id="ARBA00022840"/>
    </source>
</evidence>
<evidence type="ECO:0000256" key="13">
    <source>
        <dbReference type="ARBA" id="ARBA00022909"/>
    </source>
</evidence>
<dbReference type="PROSITE" id="PS01012">
    <property type="entry name" value="FOLYLPOLYGLU_SYNT_2"/>
    <property type="match status" value="1"/>
</dbReference>
<dbReference type="PANTHER" id="PTHR11136:SF0">
    <property type="entry name" value="DIHYDROFOLATE SYNTHETASE-RELATED"/>
    <property type="match status" value="1"/>
</dbReference>
<proteinExistence type="inferred from homology"/>
<evidence type="ECO:0000313" key="23">
    <source>
        <dbReference type="EMBL" id="RFC55359.1"/>
    </source>
</evidence>
<accession>A0A3E1F0T1</accession>
<dbReference type="AlphaFoldDB" id="A0A3E1F0T1"/>
<keyword evidence="9" id="KW-0479">Metal-binding</keyword>
<keyword evidence="24" id="KW-1185">Reference proteome</keyword>
<dbReference type="SUPFAM" id="SSF53244">
    <property type="entry name" value="MurD-like peptide ligases, peptide-binding domain"/>
    <property type="match status" value="1"/>
</dbReference>
<dbReference type="EC" id="6.3.2.12" evidence="5"/>
<dbReference type="Gene3D" id="3.40.1190.10">
    <property type="entry name" value="Mur-like, catalytic domain"/>
    <property type="match status" value="1"/>
</dbReference>
<dbReference type="InterPro" id="IPR018109">
    <property type="entry name" value="Folylpolyglutamate_synth_CS"/>
</dbReference>
<comment type="catalytic activity">
    <reaction evidence="19">
        <text>(6R)-5,10-methylenetetrahydrofolyl-(gamma-L-Glu)(n) + L-glutamate + ATP = (6R)-5,10-methylenetetrahydrofolyl-(gamma-L-Glu)(n+1) + ADP + phosphate + H(+)</text>
        <dbReference type="Rhea" id="RHEA:51912"/>
        <dbReference type="Rhea" id="RHEA-COMP:13257"/>
        <dbReference type="Rhea" id="RHEA-COMP:13258"/>
        <dbReference type="ChEBI" id="CHEBI:15378"/>
        <dbReference type="ChEBI" id="CHEBI:29985"/>
        <dbReference type="ChEBI" id="CHEBI:30616"/>
        <dbReference type="ChEBI" id="CHEBI:43474"/>
        <dbReference type="ChEBI" id="CHEBI:136572"/>
        <dbReference type="ChEBI" id="CHEBI:456216"/>
        <dbReference type="EC" id="6.3.2.17"/>
    </reaction>
</comment>
<dbReference type="GO" id="GO:0005524">
    <property type="term" value="F:ATP binding"/>
    <property type="evidence" value="ECO:0007669"/>
    <property type="project" value="UniProtKB-KW"/>
</dbReference>
<sequence length="400" mass="44642">MNISDYSNKVNWLFNQFPVFQKVGAKAYKPTLDNTKSLISFFSIPIDEMSFVHVAGTNGKGTTCSIVASALTESGKKVGLFTSPHIKDFRERIRVNGKMISENEVVHYINMVQSHSFEFSPSFFEITWAMALAHFYKMDCDVVVVETGLGGRLDATNVIIPELSIITNIGLDHVAILGGTRKLIAGEKAGIIKKGVPVVIGEGDEEVAPVFKEVAEAIEAPIYFLENLQEVDAFQQNSNLAFKALDILLGDISGKETLYSNAISKLYENTGLFGRSQVYSESPLIILDAAHNPMGVEKLIRNIQLNYSYRNVRVLYGTSNDKDLDAILGLFPVEWKYFFTEFSNNRSTRIQDLKENSNVKQLNAKYFSNAKKAFTEAKSIESELDMIVVFGSFFLLEDII</sequence>
<comment type="similarity">
    <text evidence="4">Belongs to the folylpolyglutamate synthase family.</text>
</comment>
<dbReference type="PIRSF" id="PIRSF001563">
    <property type="entry name" value="Folylpolyglu_synth"/>
    <property type="match status" value="1"/>
</dbReference>
<evidence type="ECO:0000256" key="5">
    <source>
        <dbReference type="ARBA" id="ARBA00013023"/>
    </source>
</evidence>
<dbReference type="NCBIfam" id="TIGR01499">
    <property type="entry name" value="folC"/>
    <property type="match status" value="1"/>
</dbReference>
<evidence type="ECO:0000256" key="20">
    <source>
        <dbReference type="ARBA" id="ARBA00049161"/>
    </source>
</evidence>
<evidence type="ECO:0000256" key="9">
    <source>
        <dbReference type="ARBA" id="ARBA00022723"/>
    </source>
</evidence>
<keyword evidence="8" id="KW-0436">Ligase</keyword>
<dbReference type="EMBL" id="QURB01000001">
    <property type="protein sequence ID" value="RFC55359.1"/>
    <property type="molecule type" value="Genomic_DNA"/>
</dbReference>
<dbReference type="GO" id="GO:0046872">
    <property type="term" value="F:metal ion binding"/>
    <property type="evidence" value="ECO:0007669"/>
    <property type="project" value="UniProtKB-KW"/>
</dbReference>
<dbReference type="EC" id="6.3.2.17" evidence="6"/>
<dbReference type="GO" id="GO:0046656">
    <property type="term" value="P:folic acid biosynthetic process"/>
    <property type="evidence" value="ECO:0007669"/>
    <property type="project" value="UniProtKB-KW"/>
</dbReference>
<dbReference type="GO" id="GO:0008841">
    <property type="term" value="F:dihydrofolate synthase activity"/>
    <property type="evidence" value="ECO:0007669"/>
    <property type="project" value="UniProtKB-EC"/>
</dbReference>
<evidence type="ECO:0000256" key="16">
    <source>
        <dbReference type="ARBA" id="ARBA00032510"/>
    </source>
</evidence>
<dbReference type="RefSeq" id="WP_116879200.1">
    <property type="nucleotide sequence ID" value="NZ_QURB01000001.1"/>
</dbReference>
<comment type="pathway">
    <text evidence="2">Cofactor biosynthesis; tetrahydrofolate biosynthesis; 7,8-dihydrofolate from 2-amino-4-hydroxy-6-hydroxymethyl-7,8-dihydropteridine diphosphate and 4-aminobenzoate: step 2/2.</text>
</comment>
<evidence type="ECO:0000259" key="22">
    <source>
        <dbReference type="Pfam" id="PF08245"/>
    </source>
</evidence>
<dbReference type="OrthoDB" id="9809356at2"/>
<protein>
    <recommendedName>
        <fullName evidence="7">Dihydrofolate synthase/folylpolyglutamate synthase</fullName>
        <ecNumber evidence="5">6.3.2.12</ecNumber>
        <ecNumber evidence="6">6.3.2.17</ecNumber>
    </recommendedName>
    <alternativeName>
        <fullName evidence="16">Folylpoly-gamma-glutamate synthetase-dihydrofolate synthetase</fullName>
    </alternativeName>
    <alternativeName>
        <fullName evidence="14">Folylpolyglutamate synthetase</fullName>
    </alternativeName>
    <alternativeName>
        <fullName evidence="15">Tetrahydrofolylpolyglutamate synthase</fullName>
    </alternativeName>
</protein>
<organism evidence="23 24">
    <name type="scientific">Brumimicrobium aurantiacum</name>
    <dbReference type="NCBI Taxonomy" id="1737063"/>
    <lineage>
        <taxon>Bacteria</taxon>
        <taxon>Pseudomonadati</taxon>
        <taxon>Bacteroidota</taxon>
        <taxon>Flavobacteriia</taxon>
        <taxon>Flavobacteriales</taxon>
        <taxon>Crocinitomicaceae</taxon>
        <taxon>Brumimicrobium</taxon>
    </lineage>
</organism>
<evidence type="ECO:0000259" key="21">
    <source>
        <dbReference type="Pfam" id="PF02875"/>
    </source>
</evidence>
<reference evidence="23 24" key="1">
    <citation type="submission" date="2018-08" db="EMBL/GenBank/DDBJ databases">
        <title>The draft genome squence of Brumimicrobium sp. N62.</title>
        <authorList>
            <person name="Du Z.-J."/>
            <person name="Luo H.-R."/>
        </authorList>
    </citation>
    <scope>NUCLEOTIDE SEQUENCE [LARGE SCALE GENOMIC DNA]</scope>
    <source>
        <strain evidence="23 24">N62</strain>
    </source>
</reference>
<evidence type="ECO:0000256" key="8">
    <source>
        <dbReference type="ARBA" id="ARBA00022598"/>
    </source>
</evidence>